<dbReference type="InterPro" id="IPR018550">
    <property type="entry name" value="Lipid-A_deacylase-rel"/>
</dbReference>
<comment type="function">
    <text evidence="1">Has lipid A 3-O-deacylase activity. Hydrolyzes the ester bond at the 3 position of lipid A, a bioactive component of lipopolysaccharide (LPS), thereby releasing the primary fatty acyl moiety.</text>
</comment>
<evidence type="ECO:0000313" key="5">
    <source>
        <dbReference type="Proteomes" id="UP000000450"/>
    </source>
</evidence>
<dbReference type="Gene3D" id="2.40.160.20">
    <property type="match status" value="1"/>
</dbReference>
<dbReference type="GO" id="GO:0009279">
    <property type="term" value="C:cell outer membrane"/>
    <property type="evidence" value="ECO:0007669"/>
    <property type="project" value="UniProtKB-SubCell"/>
</dbReference>
<dbReference type="GO" id="GO:0050528">
    <property type="term" value="F:acyloxyacyl hydrolase activity"/>
    <property type="evidence" value="ECO:0007669"/>
    <property type="project" value="UniProtKB-EC"/>
</dbReference>
<dbReference type="EMBL" id="CP001392">
    <property type="protein sequence ID" value="ACM31513.1"/>
    <property type="molecule type" value="Genomic_DNA"/>
</dbReference>
<keyword evidence="5" id="KW-1185">Reference proteome</keyword>
<comment type="similarity">
    <text evidence="1">Belongs to the PagL family.</text>
</comment>
<reference evidence="4 5" key="1">
    <citation type="journal article" date="2010" name="J. Bacteriol.">
        <title>Completed genome sequence of the anaerobic iron-oxidizing bacterium Acidovorax ebreus strain TPSY.</title>
        <authorList>
            <person name="Byrne-Bailey K.G."/>
            <person name="Weber K.A."/>
            <person name="Chair A.H."/>
            <person name="Bose S."/>
            <person name="Knox T."/>
            <person name="Spanbauer T.L."/>
            <person name="Chertkov O."/>
            <person name="Coates J.D."/>
        </authorList>
    </citation>
    <scope>NUCLEOTIDE SEQUENCE [LARGE SCALE GENOMIC DNA]</scope>
    <source>
        <strain evidence="4 5">TPSY</strain>
    </source>
</reference>
<evidence type="ECO:0000313" key="4">
    <source>
        <dbReference type="EMBL" id="ACM31513.1"/>
    </source>
</evidence>
<feature type="site" description="Critical for activity" evidence="2">
    <location>
        <position position="180"/>
    </location>
</feature>
<dbReference type="Pfam" id="PF09411">
    <property type="entry name" value="PagL"/>
    <property type="match status" value="1"/>
</dbReference>
<keyword evidence="1" id="KW-0378">Hydrolase</keyword>
<comment type="subcellular location">
    <subcellularLocation>
        <location evidence="1">Cell outer membrane</location>
        <topology evidence="1">Multi-pass membrane protein</topology>
    </subcellularLocation>
</comment>
<feature type="signal peptide" evidence="3">
    <location>
        <begin position="1"/>
        <end position="37"/>
    </location>
</feature>
<evidence type="ECO:0000256" key="1">
    <source>
        <dbReference type="PIRNR" id="PIRNR029681"/>
    </source>
</evidence>
<dbReference type="AlphaFoldDB" id="A0A9J9U9H7"/>
<comment type="catalytic activity">
    <reaction evidence="1">
        <text>a 3-(acyloxy)acyl derivative of bacterial toxin + H2O = a 3-hydroxyacyl derivative of bacterial toxin + a fatty acid + H(+)</text>
        <dbReference type="Rhea" id="RHEA:12032"/>
        <dbReference type="ChEBI" id="CHEBI:15377"/>
        <dbReference type="ChEBI" id="CHEBI:15378"/>
        <dbReference type="ChEBI" id="CHEBI:28868"/>
        <dbReference type="ChEBI" id="CHEBI:136853"/>
        <dbReference type="ChEBI" id="CHEBI:140675"/>
        <dbReference type="EC" id="3.1.1.77"/>
    </reaction>
</comment>
<gene>
    <name evidence="4" type="ordered locus">Dtpsy_0024</name>
</gene>
<feature type="chain" id="PRO_5039939514" description="Lipid A deacylase" evidence="3">
    <location>
        <begin position="38"/>
        <end position="201"/>
    </location>
</feature>
<dbReference type="EC" id="3.1.1.77" evidence="1"/>
<keyword evidence="1" id="KW-0472">Membrane</keyword>
<dbReference type="Proteomes" id="UP000000450">
    <property type="component" value="Chromosome"/>
</dbReference>
<protein>
    <recommendedName>
        <fullName evidence="1">Lipid A deacylase</fullName>
        <ecNumber evidence="1">3.1.1.77</ecNumber>
    </recommendedName>
    <alternativeName>
        <fullName evidence="1">LPS 3-O-deacylase</fullName>
    </alternativeName>
    <alternativeName>
        <fullName evidence="1">Outer membrane enzyme</fullName>
    </alternativeName>
</protein>
<keyword evidence="1" id="KW-0998">Cell outer membrane</keyword>
<dbReference type="KEGG" id="dia:Dtpsy_0024"/>
<sequence>MPTIARRSAFFRRTALLSPAPFLAAAAACLTAPPALAQPSEDRAYAPSVYVQGEWARRQTDAITIGATLPWGTWRRPLWGGELRGHWDVSLSRWSFDGIGGHNSAVVVGVAPTLRLRPDEGRSLWFWEAGIGATVASHRYRVQDHEFSTRFNFASHLGLGRNFGAQRQHELMLSVQHVSNAGIKSPNPGENFLQLRYALHF</sequence>
<evidence type="ECO:0000256" key="2">
    <source>
        <dbReference type="PIRSR" id="PIRSR029681-2"/>
    </source>
</evidence>
<dbReference type="PROSITE" id="PS51257">
    <property type="entry name" value="PROKAR_LIPOPROTEIN"/>
    <property type="match status" value="1"/>
</dbReference>
<accession>A0A9J9U9H7</accession>
<dbReference type="RefSeq" id="WP_012655142.1">
    <property type="nucleotide sequence ID" value="NC_011992.1"/>
</dbReference>
<keyword evidence="3" id="KW-0732">Signal</keyword>
<evidence type="ECO:0000256" key="3">
    <source>
        <dbReference type="SAM" id="SignalP"/>
    </source>
</evidence>
<organism evidence="4 5">
    <name type="scientific">Acidovorax ebreus (strain TPSY)</name>
    <name type="common">Diaphorobacter sp. (strain TPSY)</name>
    <dbReference type="NCBI Taxonomy" id="535289"/>
    <lineage>
        <taxon>Bacteria</taxon>
        <taxon>Pseudomonadati</taxon>
        <taxon>Pseudomonadota</taxon>
        <taxon>Betaproteobacteria</taxon>
        <taxon>Burkholderiales</taxon>
        <taxon>Comamonadaceae</taxon>
        <taxon>Diaphorobacter</taxon>
    </lineage>
</organism>
<dbReference type="PIRSF" id="PIRSF029681">
    <property type="entry name" value="PagL"/>
    <property type="match status" value="1"/>
</dbReference>
<name>A0A9J9U9H7_ACIET</name>
<proteinExistence type="inferred from homology"/>
<comment type="subunit">
    <text evidence="1">Homodimer.</text>
</comment>